<feature type="compositionally biased region" description="Basic and acidic residues" evidence="1">
    <location>
        <begin position="204"/>
        <end position="244"/>
    </location>
</feature>
<name>A0AAV2H431_LYMST</name>
<feature type="compositionally biased region" description="Polar residues" evidence="1">
    <location>
        <begin position="314"/>
        <end position="330"/>
    </location>
</feature>
<feature type="region of interest" description="Disordered" evidence="1">
    <location>
        <begin position="26"/>
        <end position="133"/>
    </location>
</feature>
<feature type="region of interest" description="Disordered" evidence="1">
    <location>
        <begin position="161"/>
        <end position="255"/>
    </location>
</feature>
<proteinExistence type="predicted"/>
<sequence length="336" mass="37000">MTEGIKMPNTQTNSLALNCEDISKVETTHQQSRHDLVKDDPKSTCSLSSRRDNSGSSSQMSVSANVKKNRSDKLKLENTEERVAKGGNKPHNDFTGTKVSGVRAMKSTDKFVHRKRYAIDSSSSSESSASLRPKPDAFDEMIFNSNFNPVASNHRADEFYQSHKSRASSKVLTSAGSKSSLPAFRPKQYRKLSPPKVKNHASRKSVEHSDYSESSGKDEAEVKSLARRSDVNTHLLRDEQRRESAGPTAQFSYVRSSSSAMIKGELLSPRLVRCATTRQLSPLYGHKPSTPMVSRLQPLPTPPPEGRMKLKPVSKNSSISQNSCGSTHGTEFSDGP</sequence>
<organism evidence="2 3">
    <name type="scientific">Lymnaea stagnalis</name>
    <name type="common">Great pond snail</name>
    <name type="synonym">Helix stagnalis</name>
    <dbReference type="NCBI Taxonomy" id="6523"/>
    <lineage>
        <taxon>Eukaryota</taxon>
        <taxon>Metazoa</taxon>
        <taxon>Spiralia</taxon>
        <taxon>Lophotrochozoa</taxon>
        <taxon>Mollusca</taxon>
        <taxon>Gastropoda</taxon>
        <taxon>Heterobranchia</taxon>
        <taxon>Euthyneura</taxon>
        <taxon>Panpulmonata</taxon>
        <taxon>Hygrophila</taxon>
        <taxon>Lymnaeoidea</taxon>
        <taxon>Lymnaeidae</taxon>
        <taxon>Lymnaea</taxon>
    </lineage>
</organism>
<evidence type="ECO:0000313" key="3">
    <source>
        <dbReference type="Proteomes" id="UP001497497"/>
    </source>
</evidence>
<reference evidence="2 3" key="1">
    <citation type="submission" date="2024-04" db="EMBL/GenBank/DDBJ databases">
        <authorList>
            <consortium name="Genoscope - CEA"/>
            <person name="William W."/>
        </authorList>
    </citation>
    <scope>NUCLEOTIDE SEQUENCE [LARGE SCALE GENOMIC DNA]</scope>
</reference>
<feature type="compositionally biased region" description="Low complexity" evidence="1">
    <location>
        <begin position="121"/>
        <end position="130"/>
    </location>
</feature>
<evidence type="ECO:0000256" key="1">
    <source>
        <dbReference type="SAM" id="MobiDB-lite"/>
    </source>
</evidence>
<feature type="region of interest" description="Disordered" evidence="1">
    <location>
        <begin position="281"/>
        <end position="336"/>
    </location>
</feature>
<gene>
    <name evidence="2" type="ORF">GSLYS_00001156001</name>
</gene>
<protein>
    <submittedName>
        <fullName evidence="2">Uncharacterized protein</fullName>
    </submittedName>
</protein>
<dbReference type="Proteomes" id="UP001497497">
    <property type="component" value="Unassembled WGS sequence"/>
</dbReference>
<keyword evidence="3" id="KW-1185">Reference proteome</keyword>
<dbReference type="EMBL" id="CAXITT010000011">
    <property type="protein sequence ID" value="CAL1526979.1"/>
    <property type="molecule type" value="Genomic_DNA"/>
</dbReference>
<comment type="caution">
    <text evidence="2">The sequence shown here is derived from an EMBL/GenBank/DDBJ whole genome shotgun (WGS) entry which is preliminary data.</text>
</comment>
<evidence type="ECO:0000313" key="2">
    <source>
        <dbReference type="EMBL" id="CAL1526979.1"/>
    </source>
</evidence>
<feature type="compositionally biased region" description="Basic and acidic residues" evidence="1">
    <location>
        <begin position="26"/>
        <end position="42"/>
    </location>
</feature>
<feature type="compositionally biased region" description="Basic and acidic residues" evidence="1">
    <location>
        <begin position="69"/>
        <end position="84"/>
    </location>
</feature>
<feature type="compositionally biased region" description="Polar residues" evidence="1">
    <location>
        <begin position="168"/>
        <end position="180"/>
    </location>
</feature>
<accession>A0AAV2H431</accession>
<dbReference type="AlphaFoldDB" id="A0AAV2H431"/>